<evidence type="ECO:0000313" key="2">
    <source>
        <dbReference type="EMBL" id="OAV88997.1"/>
    </source>
</evidence>
<feature type="region of interest" description="Disordered" evidence="1">
    <location>
        <begin position="1"/>
        <end position="23"/>
    </location>
</feature>
<sequence length="86" mass="8861">MAQDSNPNPSTTRDGLSGGMGPDAAAPQFASKFGVFLSSSFVSGFYSSSHFLGGTGYAFLDIRFLGGTGNGSLPSEFSSSFTCSWP</sequence>
<dbReference type="EnsemblFungi" id="PTTG_02326-t43_1">
    <property type="protein sequence ID" value="PTTG_02326-t43_1-p1"/>
    <property type="gene ID" value="PTTG_02326"/>
</dbReference>
<dbReference type="AlphaFoldDB" id="A0A0C4ENH9"/>
<gene>
    <name evidence="2" type="ORF">PTTG_02326</name>
</gene>
<proteinExistence type="predicted"/>
<organism evidence="2">
    <name type="scientific">Puccinia triticina (isolate 1-1 / race 1 (BBBD))</name>
    <name type="common">Brown leaf rust fungus</name>
    <dbReference type="NCBI Taxonomy" id="630390"/>
    <lineage>
        <taxon>Eukaryota</taxon>
        <taxon>Fungi</taxon>
        <taxon>Dikarya</taxon>
        <taxon>Basidiomycota</taxon>
        <taxon>Pucciniomycotina</taxon>
        <taxon>Pucciniomycetes</taxon>
        <taxon>Pucciniales</taxon>
        <taxon>Pucciniaceae</taxon>
        <taxon>Puccinia</taxon>
    </lineage>
</organism>
<evidence type="ECO:0000313" key="4">
    <source>
        <dbReference type="Proteomes" id="UP000005240"/>
    </source>
</evidence>
<evidence type="ECO:0000256" key="1">
    <source>
        <dbReference type="SAM" id="MobiDB-lite"/>
    </source>
</evidence>
<keyword evidence="4" id="KW-1185">Reference proteome</keyword>
<dbReference type="EMBL" id="ADAS02000145">
    <property type="protein sequence ID" value="OAV88997.1"/>
    <property type="molecule type" value="Genomic_DNA"/>
</dbReference>
<feature type="compositionally biased region" description="Polar residues" evidence="1">
    <location>
        <begin position="1"/>
        <end position="14"/>
    </location>
</feature>
<reference evidence="2" key="2">
    <citation type="submission" date="2016-05" db="EMBL/GenBank/DDBJ databases">
        <title>Comparative analysis highlights variable genome content of wheat rusts and divergence of the mating loci.</title>
        <authorList>
            <person name="Cuomo C.A."/>
            <person name="Bakkeren G."/>
            <person name="Szabo L."/>
            <person name="Khalil H."/>
            <person name="Joly D."/>
            <person name="Goldberg J."/>
            <person name="Young S."/>
            <person name="Zeng Q."/>
            <person name="Fellers J."/>
        </authorList>
    </citation>
    <scope>NUCLEOTIDE SEQUENCE [LARGE SCALE GENOMIC DNA]</scope>
    <source>
        <strain evidence="2">1-1 BBBD Race 1</strain>
    </source>
</reference>
<reference evidence="3" key="4">
    <citation type="submission" date="2025-05" db="UniProtKB">
        <authorList>
            <consortium name="EnsemblFungi"/>
        </authorList>
    </citation>
    <scope>IDENTIFICATION</scope>
    <source>
        <strain evidence="3">isolate 1-1 / race 1 (BBBD)</strain>
    </source>
</reference>
<name>A0A0C4ENH9_PUCT1</name>
<protein>
    <submittedName>
        <fullName evidence="2 3">Uncharacterized protein</fullName>
    </submittedName>
</protein>
<evidence type="ECO:0000313" key="3">
    <source>
        <dbReference type="EnsemblFungi" id="PTTG_02326-t43_1-p1"/>
    </source>
</evidence>
<dbReference type="VEuPathDB" id="FungiDB:PTTG_02326"/>
<reference evidence="2" key="1">
    <citation type="submission" date="2009-11" db="EMBL/GenBank/DDBJ databases">
        <authorList>
            <consortium name="The Broad Institute Genome Sequencing Platform"/>
            <person name="Ward D."/>
            <person name="Feldgarden M."/>
            <person name="Earl A."/>
            <person name="Young S.K."/>
            <person name="Zeng Q."/>
            <person name="Koehrsen M."/>
            <person name="Alvarado L."/>
            <person name="Berlin A."/>
            <person name="Bochicchio J."/>
            <person name="Borenstein D."/>
            <person name="Chapman S.B."/>
            <person name="Chen Z."/>
            <person name="Engels R."/>
            <person name="Freedman E."/>
            <person name="Gellesch M."/>
            <person name="Goldberg J."/>
            <person name="Griggs A."/>
            <person name="Gujja S."/>
            <person name="Heilman E."/>
            <person name="Heiman D."/>
            <person name="Hepburn T."/>
            <person name="Howarth C."/>
            <person name="Jen D."/>
            <person name="Larson L."/>
            <person name="Lewis B."/>
            <person name="Mehta T."/>
            <person name="Park D."/>
            <person name="Pearson M."/>
            <person name="Roberts A."/>
            <person name="Saif S."/>
            <person name="Shea T."/>
            <person name="Shenoy N."/>
            <person name="Sisk P."/>
            <person name="Stolte C."/>
            <person name="Sykes S."/>
            <person name="Thomson T."/>
            <person name="Walk T."/>
            <person name="White J."/>
            <person name="Yandava C."/>
            <person name="Izard J."/>
            <person name="Baranova O.V."/>
            <person name="Blanton J.M."/>
            <person name="Tanner A.C."/>
            <person name="Dewhirst F.E."/>
            <person name="Haas B."/>
            <person name="Nusbaum C."/>
            <person name="Birren B."/>
        </authorList>
    </citation>
    <scope>NUCLEOTIDE SEQUENCE [LARGE SCALE GENOMIC DNA]</scope>
    <source>
        <strain evidence="2">1-1 BBBD Race 1</strain>
    </source>
</reference>
<accession>A0A0C4ENH9</accession>
<dbReference type="Proteomes" id="UP000005240">
    <property type="component" value="Unassembled WGS sequence"/>
</dbReference>
<reference evidence="3 4" key="3">
    <citation type="journal article" date="2017" name="G3 (Bethesda)">
        <title>Comparative analysis highlights variable genome content of wheat rusts and divergence of the mating loci.</title>
        <authorList>
            <person name="Cuomo C.A."/>
            <person name="Bakkeren G."/>
            <person name="Khalil H.B."/>
            <person name="Panwar V."/>
            <person name="Joly D."/>
            <person name="Linning R."/>
            <person name="Sakthikumar S."/>
            <person name="Song X."/>
            <person name="Adiconis X."/>
            <person name="Fan L."/>
            <person name="Goldberg J.M."/>
            <person name="Levin J.Z."/>
            <person name="Young S."/>
            <person name="Zeng Q."/>
            <person name="Anikster Y."/>
            <person name="Bruce M."/>
            <person name="Wang M."/>
            <person name="Yin C."/>
            <person name="McCallum B."/>
            <person name="Szabo L.J."/>
            <person name="Hulbert S."/>
            <person name="Chen X."/>
            <person name="Fellers J.P."/>
        </authorList>
    </citation>
    <scope>NUCLEOTIDE SEQUENCE</scope>
    <source>
        <strain evidence="3">isolate 1-1 / race 1 (BBBD)</strain>
        <strain evidence="4">Isolate 1-1 / race 1 (BBBD)</strain>
    </source>
</reference>